<keyword evidence="2" id="KW-1185">Reference proteome</keyword>
<dbReference type="Proteomes" id="UP001056120">
    <property type="component" value="Linkage Group LG22"/>
</dbReference>
<reference evidence="2" key="1">
    <citation type="journal article" date="2022" name="Mol. Ecol. Resour.">
        <title>The genomes of chicory, endive, great burdock and yacon provide insights into Asteraceae palaeo-polyploidization history and plant inulin production.</title>
        <authorList>
            <person name="Fan W."/>
            <person name="Wang S."/>
            <person name="Wang H."/>
            <person name="Wang A."/>
            <person name="Jiang F."/>
            <person name="Liu H."/>
            <person name="Zhao H."/>
            <person name="Xu D."/>
            <person name="Zhang Y."/>
        </authorList>
    </citation>
    <scope>NUCLEOTIDE SEQUENCE [LARGE SCALE GENOMIC DNA]</scope>
    <source>
        <strain evidence="2">cv. Yunnan</strain>
    </source>
</reference>
<organism evidence="1 2">
    <name type="scientific">Smallanthus sonchifolius</name>
    <dbReference type="NCBI Taxonomy" id="185202"/>
    <lineage>
        <taxon>Eukaryota</taxon>
        <taxon>Viridiplantae</taxon>
        <taxon>Streptophyta</taxon>
        <taxon>Embryophyta</taxon>
        <taxon>Tracheophyta</taxon>
        <taxon>Spermatophyta</taxon>
        <taxon>Magnoliopsida</taxon>
        <taxon>eudicotyledons</taxon>
        <taxon>Gunneridae</taxon>
        <taxon>Pentapetalae</taxon>
        <taxon>asterids</taxon>
        <taxon>campanulids</taxon>
        <taxon>Asterales</taxon>
        <taxon>Asteraceae</taxon>
        <taxon>Asteroideae</taxon>
        <taxon>Heliantheae alliance</taxon>
        <taxon>Millerieae</taxon>
        <taxon>Smallanthus</taxon>
    </lineage>
</organism>
<dbReference type="EMBL" id="CM042039">
    <property type="protein sequence ID" value="KAI3726395.1"/>
    <property type="molecule type" value="Genomic_DNA"/>
</dbReference>
<accession>A0ACB9BWL3</accession>
<name>A0ACB9BWL3_9ASTR</name>
<evidence type="ECO:0000313" key="1">
    <source>
        <dbReference type="EMBL" id="KAI3726395.1"/>
    </source>
</evidence>
<sequence>MCREKFGLLEAGLAREPPRRAVGRLDLSIADDILLPSTNATFVIGYGCIHPNIYKPSDFVDDKTVSNIRLLLLLLQEKCSAIELFSPEPLVKK</sequence>
<proteinExistence type="predicted"/>
<reference evidence="1 2" key="2">
    <citation type="journal article" date="2022" name="Mol. Ecol. Resour.">
        <title>The genomes of chicory, endive, great burdock and yacon provide insights into Asteraceae paleo-polyploidization history and plant inulin production.</title>
        <authorList>
            <person name="Fan W."/>
            <person name="Wang S."/>
            <person name="Wang H."/>
            <person name="Wang A."/>
            <person name="Jiang F."/>
            <person name="Liu H."/>
            <person name="Zhao H."/>
            <person name="Xu D."/>
            <person name="Zhang Y."/>
        </authorList>
    </citation>
    <scope>NUCLEOTIDE SEQUENCE [LARGE SCALE GENOMIC DNA]</scope>
    <source>
        <strain evidence="2">cv. Yunnan</strain>
        <tissue evidence="1">Leaves</tissue>
    </source>
</reference>
<evidence type="ECO:0000313" key="2">
    <source>
        <dbReference type="Proteomes" id="UP001056120"/>
    </source>
</evidence>
<protein>
    <submittedName>
        <fullName evidence="1">Uncharacterized protein</fullName>
    </submittedName>
</protein>
<gene>
    <name evidence="1" type="ORF">L1987_66192</name>
</gene>
<comment type="caution">
    <text evidence="1">The sequence shown here is derived from an EMBL/GenBank/DDBJ whole genome shotgun (WGS) entry which is preliminary data.</text>
</comment>